<protein>
    <recommendedName>
        <fullName evidence="3">Glycosyltransferase 2-like domain-containing protein</fullName>
    </recommendedName>
</protein>
<proteinExistence type="predicted"/>
<dbReference type="SUPFAM" id="SSF53448">
    <property type="entry name" value="Nucleotide-diphospho-sugar transferases"/>
    <property type="match status" value="1"/>
</dbReference>
<name>A0A1Q5PV97_9ACTO</name>
<dbReference type="Proteomes" id="UP000185628">
    <property type="component" value="Unassembled WGS sequence"/>
</dbReference>
<dbReference type="InterPro" id="IPR029044">
    <property type="entry name" value="Nucleotide-diphossugar_trans"/>
</dbReference>
<sequence>MLVAGRLHHQRFNRPEVRYAYHLPDEPSVSEILGSAATVEEAGPFAGYLPSAPGGNFAIERELYLNLGGMNPNFPGGSEETDFSWRAQRAGARAVSAPKAIVHYRLKSDPRGIYRQQRIQQRARIYLWTLHGKYGMTGPSWKYSLEHSLRDLIALATLRGNRAKKLRAAYDLGGSIGALEGMIKYRVLAKTPVLGRRKRDSHAQDSPRAS</sequence>
<reference evidence="2" key="1">
    <citation type="submission" date="2016-12" db="EMBL/GenBank/DDBJ databases">
        <authorList>
            <person name="Meng X."/>
        </authorList>
    </citation>
    <scope>NUCLEOTIDE SEQUENCE [LARGE SCALE GENOMIC DNA]</scope>
    <source>
        <strain evidence="2">DSM 19116</strain>
    </source>
</reference>
<gene>
    <name evidence="1" type="ORF">BSZ39_12735</name>
</gene>
<evidence type="ECO:0008006" key="3">
    <source>
        <dbReference type="Google" id="ProtNLM"/>
    </source>
</evidence>
<comment type="caution">
    <text evidence="1">The sequence shown here is derived from an EMBL/GenBank/DDBJ whole genome shotgun (WGS) entry which is preliminary data.</text>
</comment>
<keyword evidence="2" id="KW-1185">Reference proteome</keyword>
<dbReference type="Gene3D" id="3.90.550.10">
    <property type="entry name" value="Spore Coat Polysaccharide Biosynthesis Protein SpsA, Chain A"/>
    <property type="match status" value="1"/>
</dbReference>
<accession>A0A1Q5PV97</accession>
<dbReference type="EMBL" id="MQVR01000154">
    <property type="protein sequence ID" value="OKL51487.1"/>
    <property type="molecule type" value="Genomic_DNA"/>
</dbReference>
<organism evidence="1 2">
    <name type="scientific">Bowdeniella nasicola</name>
    <dbReference type="NCBI Taxonomy" id="208480"/>
    <lineage>
        <taxon>Bacteria</taxon>
        <taxon>Bacillati</taxon>
        <taxon>Actinomycetota</taxon>
        <taxon>Actinomycetes</taxon>
        <taxon>Actinomycetales</taxon>
        <taxon>Actinomycetaceae</taxon>
        <taxon>Bowdeniella</taxon>
    </lineage>
</organism>
<dbReference type="AlphaFoldDB" id="A0A1Q5PV97"/>
<evidence type="ECO:0000313" key="2">
    <source>
        <dbReference type="Proteomes" id="UP000185628"/>
    </source>
</evidence>
<evidence type="ECO:0000313" key="1">
    <source>
        <dbReference type="EMBL" id="OKL51487.1"/>
    </source>
</evidence>